<dbReference type="Gene3D" id="3.30.420.10">
    <property type="entry name" value="Ribonuclease H-like superfamily/Ribonuclease H"/>
    <property type="match status" value="1"/>
</dbReference>
<dbReference type="GO" id="GO:0015074">
    <property type="term" value="P:DNA integration"/>
    <property type="evidence" value="ECO:0007669"/>
    <property type="project" value="InterPro"/>
</dbReference>
<accession>A0A9P7ZVW2</accession>
<dbReference type="SUPFAM" id="SSF46689">
    <property type="entry name" value="Homeodomain-like"/>
    <property type="match status" value="1"/>
</dbReference>
<dbReference type="AlphaFoldDB" id="A0A9P7ZVW2"/>
<organism evidence="2 3">
    <name type="scientific">Mortierella alpina</name>
    <name type="common">Oleaginous fungus</name>
    <name type="synonym">Mortierella renispora</name>
    <dbReference type="NCBI Taxonomy" id="64518"/>
    <lineage>
        <taxon>Eukaryota</taxon>
        <taxon>Fungi</taxon>
        <taxon>Fungi incertae sedis</taxon>
        <taxon>Mucoromycota</taxon>
        <taxon>Mortierellomycotina</taxon>
        <taxon>Mortierellomycetes</taxon>
        <taxon>Mortierellales</taxon>
        <taxon>Mortierellaceae</taxon>
        <taxon>Mortierella</taxon>
    </lineage>
</organism>
<dbReference type="PANTHER" id="PTHR23022">
    <property type="entry name" value="TRANSPOSABLE ELEMENT-RELATED"/>
    <property type="match status" value="1"/>
</dbReference>
<feature type="non-terminal residue" evidence="2">
    <location>
        <position position="206"/>
    </location>
</feature>
<feature type="domain" description="Transposase Tc1-like" evidence="1">
    <location>
        <begin position="68"/>
        <end position="135"/>
    </location>
</feature>
<name>A0A9P7ZVW2_MORAP</name>
<comment type="caution">
    <text evidence="2">The sequence shown here is derived from an EMBL/GenBank/DDBJ whole genome shotgun (WGS) entry which is preliminary data.</text>
</comment>
<proteinExistence type="predicted"/>
<sequence>MRPLAQETIDNVKQQLNQGRSVRDVASNLKVSVSFALKVRNSNKENVPPPKLGRPSKISKDTRKVLARQFNNGSMQSLQDGQRMVQSTDGGQVHARTVRRHLEKEGLKAYVQQKKPGLTLNHRRDRLEIAKAHLHWTVEQWKTVMFSDESTISRVGSFGKKFYYITKEHKRLKPHQVKETKQSGGGKIMVWGCMTYRGVGDLSWIM</sequence>
<dbReference type="InterPro" id="IPR052338">
    <property type="entry name" value="Transposase_5"/>
</dbReference>
<reference evidence="2" key="1">
    <citation type="submission" date="2021-07" db="EMBL/GenBank/DDBJ databases">
        <title>Draft genome of Mortierella alpina, strain LL118, isolated from an aspen leaf litter sample.</title>
        <authorList>
            <person name="Yang S."/>
            <person name="Vinatzer B.A."/>
        </authorList>
    </citation>
    <scope>NUCLEOTIDE SEQUENCE</scope>
    <source>
        <strain evidence="2">LL118</strain>
    </source>
</reference>
<evidence type="ECO:0000313" key="2">
    <source>
        <dbReference type="EMBL" id="KAG9319063.1"/>
    </source>
</evidence>
<dbReference type="Proteomes" id="UP000717515">
    <property type="component" value="Unassembled WGS sequence"/>
</dbReference>
<dbReference type="InterPro" id="IPR036397">
    <property type="entry name" value="RNaseH_sf"/>
</dbReference>
<dbReference type="GO" id="GO:0006313">
    <property type="term" value="P:DNA transposition"/>
    <property type="evidence" value="ECO:0007669"/>
    <property type="project" value="InterPro"/>
</dbReference>
<dbReference type="InterPro" id="IPR009057">
    <property type="entry name" value="Homeodomain-like_sf"/>
</dbReference>
<gene>
    <name evidence="2" type="ORF">KVV02_004806</name>
</gene>
<dbReference type="Pfam" id="PF01498">
    <property type="entry name" value="HTH_Tnp_Tc3_2"/>
    <property type="match status" value="1"/>
</dbReference>
<protein>
    <recommendedName>
        <fullName evidence="1">Transposase Tc1-like domain-containing protein</fullName>
    </recommendedName>
</protein>
<dbReference type="InterPro" id="IPR002492">
    <property type="entry name" value="Transposase_Tc1-like"/>
</dbReference>
<dbReference type="PANTHER" id="PTHR23022:SF135">
    <property type="entry name" value="SI:DKEY-77F5.3"/>
    <property type="match status" value="1"/>
</dbReference>
<dbReference type="EMBL" id="JAIFTL010000753">
    <property type="protein sequence ID" value="KAG9319063.1"/>
    <property type="molecule type" value="Genomic_DNA"/>
</dbReference>
<evidence type="ECO:0000259" key="1">
    <source>
        <dbReference type="Pfam" id="PF01498"/>
    </source>
</evidence>
<dbReference type="GO" id="GO:0003677">
    <property type="term" value="F:DNA binding"/>
    <property type="evidence" value="ECO:0007669"/>
    <property type="project" value="InterPro"/>
</dbReference>
<evidence type="ECO:0000313" key="3">
    <source>
        <dbReference type="Proteomes" id="UP000717515"/>
    </source>
</evidence>